<dbReference type="RefSeq" id="XP_009166394.1">
    <property type="nucleotide sequence ID" value="XM_009168130.1"/>
</dbReference>
<accession>A0A074ZVJ3</accession>
<reference evidence="1 2" key="1">
    <citation type="submission" date="2013-11" db="EMBL/GenBank/DDBJ databases">
        <title>Opisthorchis viverrini - life in the bile duct.</title>
        <authorList>
            <person name="Young N.D."/>
            <person name="Nagarajan N."/>
            <person name="Lin S.J."/>
            <person name="Korhonen P.K."/>
            <person name="Jex A.R."/>
            <person name="Hall R.S."/>
            <person name="Safavi-Hemami H."/>
            <person name="Kaewkong W."/>
            <person name="Bertrand D."/>
            <person name="Gao S."/>
            <person name="Seet Q."/>
            <person name="Wongkham S."/>
            <person name="Teh B.T."/>
            <person name="Wongkham C."/>
            <person name="Intapan P.M."/>
            <person name="Maleewong W."/>
            <person name="Yang X."/>
            <person name="Hu M."/>
            <person name="Wang Z."/>
            <person name="Hofmann A."/>
            <person name="Sternberg P.W."/>
            <person name="Tan P."/>
            <person name="Wang J."/>
            <person name="Gasser R.B."/>
        </authorList>
    </citation>
    <scope>NUCLEOTIDE SEQUENCE [LARGE SCALE GENOMIC DNA]</scope>
</reference>
<keyword evidence="2" id="KW-1185">Reference proteome</keyword>
<dbReference type="Proteomes" id="UP000054324">
    <property type="component" value="Unassembled WGS sequence"/>
</dbReference>
<dbReference type="KEGG" id="ovi:T265_13289"/>
<protein>
    <submittedName>
        <fullName evidence="1">Uncharacterized protein</fullName>
    </submittedName>
</protein>
<evidence type="ECO:0000313" key="2">
    <source>
        <dbReference type="Proteomes" id="UP000054324"/>
    </source>
</evidence>
<dbReference type="GeneID" id="20327456"/>
<gene>
    <name evidence="1" type="ORF">T265_13289</name>
</gene>
<sequence length="190" mass="21338">MCCTRPPHVSLVAIFEISRYTCIRNALLTRLLKIRRQPATGFALFGAYQAQSPSFRQPCVLLEIQRYFFGPVVFMVPVLLGQWSLSNGLVHYASSSLTVPWFELGMRGKRVTATPPRLKKRTCSPSSDVIGCPDGSNDDPLTVLFVSIDWPICQEFLNIRLMEPWGLRLPDEPQEGPNRSWAVEGLSAIL</sequence>
<dbReference type="EMBL" id="KL596670">
    <property type="protein sequence ID" value="KER29907.1"/>
    <property type="molecule type" value="Genomic_DNA"/>
</dbReference>
<name>A0A074ZVJ3_OPIVI</name>
<dbReference type="AlphaFoldDB" id="A0A074ZVJ3"/>
<evidence type="ECO:0000313" key="1">
    <source>
        <dbReference type="EMBL" id="KER29907.1"/>
    </source>
</evidence>
<proteinExistence type="predicted"/>
<organism evidence="1 2">
    <name type="scientific">Opisthorchis viverrini</name>
    <name type="common">Southeast Asian liver fluke</name>
    <dbReference type="NCBI Taxonomy" id="6198"/>
    <lineage>
        <taxon>Eukaryota</taxon>
        <taxon>Metazoa</taxon>
        <taxon>Spiralia</taxon>
        <taxon>Lophotrochozoa</taxon>
        <taxon>Platyhelminthes</taxon>
        <taxon>Trematoda</taxon>
        <taxon>Digenea</taxon>
        <taxon>Opisthorchiida</taxon>
        <taxon>Opisthorchiata</taxon>
        <taxon>Opisthorchiidae</taxon>
        <taxon>Opisthorchis</taxon>
    </lineage>
</organism>
<dbReference type="CTD" id="20327456"/>